<evidence type="ECO:0000313" key="1">
    <source>
        <dbReference type="EMBL" id="KAF7783530.1"/>
    </source>
</evidence>
<dbReference type="EMBL" id="AHCD03000043">
    <property type="protein sequence ID" value="KAF7783530.1"/>
    <property type="molecule type" value="Genomic_DNA"/>
</dbReference>
<dbReference type="AlphaFoldDB" id="A0A8T0C3C1"/>
<gene>
    <name evidence="1" type="ORF">PRUB_a3320</name>
</gene>
<evidence type="ECO:0000313" key="2">
    <source>
        <dbReference type="Proteomes" id="UP000016480"/>
    </source>
</evidence>
<comment type="caution">
    <text evidence="1">The sequence shown here is derived from an EMBL/GenBank/DDBJ whole genome shotgun (WGS) entry which is preliminary data.</text>
</comment>
<reference evidence="1 2" key="1">
    <citation type="journal article" date="2012" name="J. Bacteriol.">
        <title>Genome sequence of the cycloprodigiosin-producing bacterial strain Pseudoalteromonas rubra ATCC 29570(T).</title>
        <authorList>
            <person name="Xie B.B."/>
            <person name="Shu Y.L."/>
            <person name="Qin Q.L."/>
            <person name="Rong J.C."/>
            <person name="Zhang X.Y."/>
            <person name="Chen X.L."/>
            <person name="Zhou B.C."/>
            <person name="Zhang Y.Z."/>
        </authorList>
    </citation>
    <scope>NUCLEOTIDE SEQUENCE [LARGE SCALE GENOMIC DNA]</scope>
    <source>
        <strain evidence="1 2">DSM 6842</strain>
    </source>
</reference>
<dbReference type="Proteomes" id="UP000016480">
    <property type="component" value="Unassembled WGS sequence"/>
</dbReference>
<sequence length="98" mass="11707">MHQSGWEIEGNAFGTEYYFERGLRAYFKANKHVKSDLIKVRFSTGLNHKESSKHLIDLAYFIDAVFCHVQYSSCWFFKENSEKFMCPRLFERYFGKDV</sequence>
<proteinExistence type="predicted"/>
<accession>A0A8T0C3C1</accession>
<organism evidence="1 2">
    <name type="scientific">Pseudoalteromonas rubra</name>
    <dbReference type="NCBI Taxonomy" id="43658"/>
    <lineage>
        <taxon>Bacteria</taxon>
        <taxon>Pseudomonadati</taxon>
        <taxon>Pseudomonadota</taxon>
        <taxon>Gammaproteobacteria</taxon>
        <taxon>Alteromonadales</taxon>
        <taxon>Pseudoalteromonadaceae</taxon>
        <taxon>Pseudoalteromonas</taxon>
    </lineage>
</organism>
<name>A0A8T0C3C1_9GAMM</name>
<protein>
    <submittedName>
        <fullName evidence="1">Uncharacterized protein</fullName>
    </submittedName>
</protein>